<dbReference type="InterPro" id="IPR036365">
    <property type="entry name" value="PGBD-like_sf"/>
</dbReference>
<feature type="transmembrane region" description="Helical" evidence="9">
    <location>
        <begin position="148"/>
        <end position="167"/>
    </location>
</feature>
<keyword evidence="4 9" id="KW-1133">Transmembrane helix</keyword>
<dbReference type="EC" id="1.6.99.5" evidence="12"/>
<dbReference type="PANTHER" id="PTHR42682:SF4">
    <property type="entry name" value="NADH-UBIQUINONE_PLASTOQUINONE"/>
    <property type="match status" value="1"/>
</dbReference>
<protein>
    <submittedName>
        <fullName evidence="12">NADH dehydrogenase (Quinone)</fullName>
        <ecNumber evidence="12">1.6.99.5</ecNumber>
    </submittedName>
</protein>
<feature type="transmembrane region" description="Helical" evidence="9">
    <location>
        <begin position="64"/>
        <end position="84"/>
    </location>
</feature>
<keyword evidence="5 12" id="KW-0560">Oxidoreductase</keyword>
<dbReference type="Proteomes" id="UP000005459">
    <property type="component" value="Unassembled WGS sequence"/>
</dbReference>
<keyword evidence="13" id="KW-1185">Reference proteome</keyword>
<evidence type="ECO:0000256" key="8">
    <source>
        <dbReference type="SAM" id="MobiDB-lite"/>
    </source>
</evidence>
<evidence type="ECO:0000256" key="2">
    <source>
        <dbReference type="ARBA" id="ARBA00022475"/>
    </source>
</evidence>
<dbReference type="RefSeq" id="WP_007194171.1">
    <property type="nucleotide sequence ID" value="NZ_AFWV01000011.1"/>
</dbReference>
<feature type="transmembrane region" description="Helical" evidence="9">
    <location>
        <begin position="504"/>
        <end position="522"/>
    </location>
</feature>
<feature type="transmembrane region" description="Helical" evidence="9">
    <location>
        <begin position="278"/>
        <end position="299"/>
    </location>
</feature>
<dbReference type="SUPFAM" id="SSF47090">
    <property type="entry name" value="PGBD-like"/>
    <property type="match status" value="1"/>
</dbReference>
<dbReference type="InterPro" id="IPR002477">
    <property type="entry name" value="Peptidoglycan-bd-like"/>
</dbReference>
<feature type="transmembrane region" description="Helical" evidence="9">
    <location>
        <begin position="592"/>
        <end position="616"/>
    </location>
</feature>
<feature type="region of interest" description="Disordered" evidence="8">
    <location>
        <begin position="625"/>
        <end position="726"/>
    </location>
</feature>
<dbReference type="InterPro" id="IPR001750">
    <property type="entry name" value="ND/Mrp_TM"/>
</dbReference>
<dbReference type="InterPro" id="IPR052175">
    <property type="entry name" value="ComplexI-like_HydComp"/>
</dbReference>
<feature type="transmembrane region" description="Helical" evidence="9">
    <location>
        <begin position="118"/>
        <end position="136"/>
    </location>
</feature>
<evidence type="ECO:0000313" key="13">
    <source>
        <dbReference type="Proteomes" id="UP000005459"/>
    </source>
</evidence>
<evidence type="ECO:0000256" key="1">
    <source>
        <dbReference type="ARBA" id="ARBA00004651"/>
    </source>
</evidence>
<feature type="transmembrane region" description="Helical" evidence="9">
    <location>
        <begin position="187"/>
        <end position="209"/>
    </location>
</feature>
<dbReference type="eggNOG" id="COG0651">
    <property type="taxonomic scope" value="Bacteria"/>
</dbReference>
<evidence type="ECO:0000259" key="11">
    <source>
        <dbReference type="Pfam" id="PF01471"/>
    </source>
</evidence>
<dbReference type="PATRIC" id="fig|768671.3.peg.3485"/>
<feature type="transmembrane region" description="Helical" evidence="9">
    <location>
        <begin position="338"/>
        <end position="357"/>
    </location>
</feature>
<evidence type="ECO:0000256" key="7">
    <source>
        <dbReference type="RuleBase" id="RU000320"/>
    </source>
</evidence>
<dbReference type="AlphaFoldDB" id="F9UEE6"/>
<dbReference type="GO" id="GO:0042773">
    <property type="term" value="P:ATP synthesis coupled electron transport"/>
    <property type="evidence" value="ECO:0007669"/>
    <property type="project" value="InterPro"/>
</dbReference>
<evidence type="ECO:0000256" key="3">
    <source>
        <dbReference type="ARBA" id="ARBA00022692"/>
    </source>
</evidence>
<feature type="transmembrane region" description="Helical" evidence="9">
    <location>
        <begin position="311"/>
        <end position="331"/>
    </location>
</feature>
<keyword evidence="3 7" id="KW-0812">Transmembrane</keyword>
<keyword evidence="6 9" id="KW-0472">Membrane</keyword>
<keyword evidence="2" id="KW-1003">Cell membrane</keyword>
<feature type="transmembrane region" description="Helical" evidence="9">
    <location>
        <begin position="377"/>
        <end position="399"/>
    </location>
</feature>
<evidence type="ECO:0000256" key="4">
    <source>
        <dbReference type="ARBA" id="ARBA00022989"/>
    </source>
</evidence>
<dbReference type="PRINTS" id="PR01437">
    <property type="entry name" value="NUOXDRDTASE4"/>
</dbReference>
<feature type="domain" description="Peptidoglycan binding-like" evidence="11">
    <location>
        <begin position="759"/>
        <end position="813"/>
    </location>
</feature>
<dbReference type="OrthoDB" id="9768329at2"/>
<evidence type="ECO:0000259" key="10">
    <source>
        <dbReference type="Pfam" id="PF00361"/>
    </source>
</evidence>
<feature type="domain" description="NADH:quinone oxidoreductase/Mrp antiporter transmembrane" evidence="10">
    <location>
        <begin position="114"/>
        <end position="388"/>
    </location>
</feature>
<evidence type="ECO:0000256" key="5">
    <source>
        <dbReference type="ARBA" id="ARBA00023002"/>
    </source>
</evidence>
<feature type="transmembrane region" description="Helical" evidence="9">
    <location>
        <begin position="96"/>
        <end position="112"/>
    </location>
</feature>
<accession>F9UEE6</accession>
<dbReference type="InterPro" id="IPR036366">
    <property type="entry name" value="PGBDSf"/>
</dbReference>
<gene>
    <name evidence="12" type="ORF">ThimaDRAFT_3299</name>
</gene>
<evidence type="ECO:0000256" key="9">
    <source>
        <dbReference type="SAM" id="Phobius"/>
    </source>
</evidence>
<dbReference type="Gene3D" id="1.10.101.10">
    <property type="entry name" value="PGBD-like superfamily/PGBD"/>
    <property type="match status" value="1"/>
</dbReference>
<reference evidence="12 13" key="1">
    <citation type="submission" date="2011-06" db="EMBL/GenBank/DDBJ databases">
        <title>The draft genome of Thiocapsa marina 5811.</title>
        <authorList>
            <consortium name="US DOE Joint Genome Institute (JGI-PGF)"/>
            <person name="Lucas S."/>
            <person name="Han J."/>
            <person name="Cheng J.-F."/>
            <person name="Goodwin L."/>
            <person name="Pitluck S."/>
            <person name="Peters L."/>
            <person name="Land M.L."/>
            <person name="Hauser L."/>
            <person name="Vogl K."/>
            <person name="Liu Z."/>
            <person name="Imhoff J."/>
            <person name="Thiel V."/>
            <person name="Frigaard N.-U."/>
            <person name="Bryant D."/>
            <person name="Woyke T.J."/>
        </authorList>
    </citation>
    <scope>NUCLEOTIDE SEQUENCE [LARGE SCALE GENOMIC DNA]</scope>
    <source>
        <strain evidence="12 13">5811</strain>
    </source>
</reference>
<dbReference type="InterPro" id="IPR003918">
    <property type="entry name" value="NADH_UbQ_OxRdtase"/>
</dbReference>
<comment type="subcellular location">
    <subcellularLocation>
        <location evidence="1">Cell membrane</location>
        <topology evidence="1">Multi-pass membrane protein</topology>
    </subcellularLocation>
    <subcellularLocation>
        <location evidence="7">Membrane</location>
        <topology evidence="7">Multi-pass membrane protein</topology>
    </subcellularLocation>
</comment>
<dbReference type="EMBL" id="AFWV01000011">
    <property type="protein sequence ID" value="EGV17267.1"/>
    <property type="molecule type" value="Genomic_DNA"/>
</dbReference>
<dbReference type="GO" id="GO:0016491">
    <property type="term" value="F:oxidoreductase activity"/>
    <property type="evidence" value="ECO:0007669"/>
    <property type="project" value="UniProtKB-KW"/>
</dbReference>
<dbReference type="GO" id="GO:0005886">
    <property type="term" value="C:plasma membrane"/>
    <property type="evidence" value="ECO:0007669"/>
    <property type="project" value="UniProtKB-SubCell"/>
</dbReference>
<feature type="transmembrane region" description="Helical" evidence="9">
    <location>
        <begin position="221"/>
        <end position="239"/>
    </location>
</feature>
<dbReference type="GO" id="GO:0008137">
    <property type="term" value="F:NADH dehydrogenase (ubiquinone) activity"/>
    <property type="evidence" value="ECO:0007669"/>
    <property type="project" value="InterPro"/>
</dbReference>
<evidence type="ECO:0000313" key="12">
    <source>
        <dbReference type="EMBL" id="EGV17267.1"/>
    </source>
</evidence>
<sequence>MTWLLPLVAAIPLLAAAFAMHRLTWWSPAVAAVPALVAALTVPIGESLDLPWLLLGAHVGLDEIGRIFLIFTSILWIAAGIHAVASMRGTPHVGRFNTFFLLAMAGNLWLIVGQDLVSFYVGFALMGLSSYGLVIHEGDRSALKAGKVYLVLTLGAELALFAALVMIASTTGSILPTPEDLAELDDLAITLLVLGLAVKAGLIPLHVWLPLAHPAAPIPASAVLSGAMIKVALLGWLRFLPVGEIALPGWGVLFVFAGLATALYSAPIGLVQSNPKVLLAYSSVGKMGLMAITLGLMLIEPAMAPVAATGLALYAGHHALTKGGLFLGIGLRKSSGAQGLVFGGLVLLALSMAAVPLTSGAVAKYGIKPIFVDSDWAWLQVAVALTTVATAWMMVRFVWLMWGLKGVQGADLDVPADHDPGVNQEIQAESASKRFFDRDRVARWFGFGARLETSGEGADHSRRAPVANPMPRVTWALIGWVPLIGLVILYPLLLGSPTAWLTDVRLIALAGLLALPVAILAARRPAALAPLVDSVKPGDLLGLVRPLLMSARWTLRWSIRAYRNASDRIAAQLRKRLSKLARRPPSDLDHRLTAWPLAGGLWLGIMTLMIVLALVLPTQRPPFSRVDRDEGRPFTAPPPSSVSPDAVPADPPAPPRVTDPDPSTQPSTGPAARPDTLSPTAEPEAASADAPSESAESADVGLVTAGSPSPQPESAERPCDPGEPYIFRDAASGREVVLARCVSADGALQRVDAPPLSNALVLLIQTRLDALGFNPGAADGLIGPRTRDAIRRFQTDRGIEPTGAITFDLLDRLRETD</sequence>
<dbReference type="STRING" id="768671.ThimaDRAFT_3299"/>
<dbReference type="PANTHER" id="PTHR42682">
    <property type="entry name" value="HYDROGENASE-4 COMPONENT F"/>
    <property type="match status" value="1"/>
</dbReference>
<name>F9UEE6_9GAMM</name>
<organism evidence="12 13">
    <name type="scientific">Thiocapsa marina 5811</name>
    <dbReference type="NCBI Taxonomy" id="768671"/>
    <lineage>
        <taxon>Bacteria</taxon>
        <taxon>Pseudomonadati</taxon>
        <taxon>Pseudomonadota</taxon>
        <taxon>Gammaproteobacteria</taxon>
        <taxon>Chromatiales</taxon>
        <taxon>Chromatiaceae</taxon>
        <taxon>Thiocapsa</taxon>
    </lineage>
</organism>
<dbReference type="Pfam" id="PF00361">
    <property type="entry name" value="Proton_antipo_M"/>
    <property type="match status" value="1"/>
</dbReference>
<feature type="transmembrane region" description="Helical" evidence="9">
    <location>
        <begin position="245"/>
        <end position="266"/>
    </location>
</feature>
<proteinExistence type="predicted"/>
<dbReference type="Pfam" id="PF01471">
    <property type="entry name" value="PG_binding_1"/>
    <property type="match status" value="1"/>
</dbReference>
<feature type="compositionally biased region" description="Low complexity" evidence="8">
    <location>
        <begin position="681"/>
        <end position="699"/>
    </location>
</feature>
<evidence type="ECO:0000256" key="6">
    <source>
        <dbReference type="ARBA" id="ARBA00023136"/>
    </source>
</evidence>
<feature type="transmembrane region" description="Helical" evidence="9">
    <location>
        <begin position="473"/>
        <end position="492"/>
    </location>
</feature>